<accession>A0ACB8DY86</accession>
<keyword evidence="2" id="KW-1185">Reference proteome</keyword>
<comment type="caution">
    <text evidence="1">The sequence shown here is derived from an EMBL/GenBank/DDBJ whole genome shotgun (WGS) entry which is preliminary data.</text>
</comment>
<evidence type="ECO:0000313" key="1">
    <source>
        <dbReference type="EMBL" id="KAH7979504.1"/>
    </source>
</evidence>
<reference evidence="1" key="1">
    <citation type="submission" date="2020-05" db="EMBL/GenBank/DDBJ databases">
        <title>Large-scale comparative analyses of tick genomes elucidate their genetic diversity and vector capacities.</title>
        <authorList>
            <person name="Jia N."/>
            <person name="Wang J."/>
            <person name="Shi W."/>
            <person name="Du L."/>
            <person name="Sun Y."/>
            <person name="Zhan W."/>
            <person name="Jiang J."/>
            <person name="Wang Q."/>
            <person name="Zhang B."/>
            <person name="Ji P."/>
            <person name="Sakyi L.B."/>
            <person name="Cui X."/>
            <person name="Yuan T."/>
            <person name="Jiang B."/>
            <person name="Yang W."/>
            <person name="Lam T.T.-Y."/>
            <person name="Chang Q."/>
            <person name="Ding S."/>
            <person name="Wang X."/>
            <person name="Zhu J."/>
            <person name="Ruan X."/>
            <person name="Zhao L."/>
            <person name="Wei J."/>
            <person name="Que T."/>
            <person name="Du C."/>
            <person name="Cheng J."/>
            <person name="Dai P."/>
            <person name="Han X."/>
            <person name="Huang E."/>
            <person name="Gao Y."/>
            <person name="Liu J."/>
            <person name="Shao H."/>
            <person name="Ye R."/>
            <person name="Li L."/>
            <person name="Wei W."/>
            <person name="Wang X."/>
            <person name="Wang C."/>
            <person name="Yang T."/>
            <person name="Huo Q."/>
            <person name="Li W."/>
            <person name="Guo W."/>
            <person name="Chen H."/>
            <person name="Zhou L."/>
            <person name="Ni X."/>
            <person name="Tian J."/>
            <person name="Zhou Y."/>
            <person name="Sheng Y."/>
            <person name="Liu T."/>
            <person name="Pan Y."/>
            <person name="Xia L."/>
            <person name="Li J."/>
            <person name="Zhao F."/>
            <person name="Cao W."/>
        </authorList>
    </citation>
    <scope>NUCLEOTIDE SEQUENCE</scope>
    <source>
        <strain evidence="1">Dsil-2018</strain>
    </source>
</reference>
<evidence type="ECO:0000313" key="2">
    <source>
        <dbReference type="Proteomes" id="UP000821865"/>
    </source>
</evidence>
<sequence length="722" mass="80466">MWCATAVRTPSGLDCCGRRLRLERSEALRVRHGSTHFEGDMDGPEEASEAACGSAARSLSSGVPGPIFFLIKEQAKSLLAIKELQDRVQALEGFRNDIFFAIQDIQQTMQSSPERPPQVALTSSKEPAKAASVHRIDSRVPLGASESKSWTLNPKPRRHKDGSLMTAVCGRARAKSAPVGNELSQGVVAKPTTVASLSSKGDTASAILESDKQDSGLDSDCRDHGSRESTLAPKDELLTLLDIIDERSGLLKERLREMEKSKGLDSLLRGGACSRSDVLEFHEKELQARLSEMEVERTKHRLHVRQLQATIHRMEGERIACEEKLQASLSERKELEKKVHSLHMQYVRAGPSSLPLAKSDADPWPAASLQGAQKLVGDVAKGITTEEGKAKVSNILKESNLLELKKLLLLYTLENQALKEKADESDQHWFNKLSEWKATEASLRSDIQALIQEKEECLDRFRRHRRDMELMQAKYKELEMTVWALDNAEHQRGYRRDEGVLPVGAPFLRPAAQRLPRPCQSNFSYGDSGCKTQSLPPLLLNQARNSPLLSRRGAYATEFRRNSLAENSLEEVGFSNEGMAYELVDPRHRKPTVFAETPQKAFAPYWHDRRVGAAVMPSDAVRLMNLEDDHEEELKSGPQSNIDMICNEFDPLSENGRQCANKPLDFEDSLDLSIPLKPSRGSASNAPRSSRSTRHVNYLPPASSSSKVTLDQKHRTFGKTQN</sequence>
<protein>
    <submittedName>
        <fullName evidence="1">Uncharacterized protein</fullName>
    </submittedName>
</protein>
<name>A0ACB8DY86_DERSI</name>
<gene>
    <name evidence="1" type="ORF">HPB49_009668</name>
</gene>
<dbReference type="Proteomes" id="UP000821865">
    <property type="component" value="Chromosome 1"/>
</dbReference>
<organism evidence="1 2">
    <name type="scientific">Dermacentor silvarum</name>
    <name type="common">Tick</name>
    <dbReference type="NCBI Taxonomy" id="543639"/>
    <lineage>
        <taxon>Eukaryota</taxon>
        <taxon>Metazoa</taxon>
        <taxon>Ecdysozoa</taxon>
        <taxon>Arthropoda</taxon>
        <taxon>Chelicerata</taxon>
        <taxon>Arachnida</taxon>
        <taxon>Acari</taxon>
        <taxon>Parasitiformes</taxon>
        <taxon>Ixodida</taxon>
        <taxon>Ixodoidea</taxon>
        <taxon>Ixodidae</taxon>
        <taxon>Rhipicephalinae</taxon>
        <taxon>Dermacentor</taxon>
    </lineage>
</organism>
<proteinExistence type="predicted"/>
<dbReference type="EMBL" id="CM023470">
    <property type="protein sequence ID" value="KAH7979504.1"/>
    <property type="molecule type" value="Genomic_DNA"/>
</dbReference>